<accession>A0A2N5W7A2</accession>
<dbReference type="OrthoDB" id="2506149at2759"/>
<reference evidence="2 3" key="1">
    <citation type="submission" date="2017-11" db="EMBL/GenBank/DDBJ databases">
        <title>De novo assembly and phasing of dikaryotic genomes from two isolates of Puccinia coronata f. sp. avenae, the causal agent of oat crown rust.</title>
        <authorList>
            <person name="Miller M.E."/>
            <person name="Zhang Y."/>
            <person name="Omidvar V."/>
            <person name="Sperschneider J."/>
            <person name="Schwessinger B."/>
            <person name="Raley C."/>
            <person name="Palmer J.M."/>
            <person name="Garnica D."/>
            <person name="Upadhyaya N."/>
            <person name="Rathjen J."/>
            <person name="Taylor J.M."/>
            <person name="Park R.F."/>
            <person name="Dodds P.N."/>
            <person name="Hirsch C.D."/>
            <person name="Kianian S.F."/>
            <person name="Figueroa M."/>
        </authorList>
    </citation>
    <scope>NUCLEOTIDE SEQUENCE [LARGE SCALE GENOMIC DNA]</scope>
    <source>
        <strain evidence="2">12NC29</strain>
    </source>
</reference>
<dbReference type="EMBL" id="PGCJ01000005">
    <property type="protein sequence ID" value="PLW58116.1"/>
    <property type="molecule type" value="Genomic_DNA"/>
</dbReference>
<evidence type="ECO:0000313" key="2">
    <source>
        <dbReference type="EMBL" id="PLW58116.1"/>
    </source>
</evidence>
<proteinExistence type="predicted"/>
<name>A0A2N5W7A2_9BASI</name>
<dbReference type="AlphaFoldDB" id="A0A2N5W7A2"/>
<keyword evidence="3" id="KW-1185">Reference proteome</keyword>
<dbReference type="Proteomes" id="UP000235388">
    <property type="component" value="Unassembled WGS sequence"/>
</dbReference>
<evidence type="ECO:0000313" key="3">
    <source>
        <dbReference type="Proteomes" id="UP000235388"/>
    </source>
</evidence>
<comment type="caution">
    <text evidence="2">The sequence shown here is derived from an EMBL/GenBank/DDBJ whole genome shotgun (WGS) entry which is preliminary data.</text>
</comment>
<gene>
    <name evidence="2" type="ORF">PCANC_04178</name>
</gene>
<organism evidence="2 3">
    <name type="scientific">Puccinia coronata f. sp. avenae</name>
    <dbReference type="NCBI Taxonomy" id="200324"/>
    <lineage>
        <taxon>Eukaryota</taxon>
        <taxon>Fungi</taxon>
        <taxon>Dikarya</taxon>
        <taxon>Basidiomycota</taxon>
        <taxon>Pucciniomycotina</taxon>
        <taxon>Pucciniomycetes</taxon>
        <taxon>Pucciniales</taxon>
        <taxon>Pucciniaceae</taxon>
        <taxon>Puccinia</taxon>
    </lineage>
</organism>
<sequence length="324" mass="36202">MPAKKGRSPSQQKFIGRKKLSEPKSPELTPMMTDDRSSINQSKPKFLSPRPNADSDSVANPEADLGNIQDQSQGKGYAEQQLVEDVAILLETLPEELDFFVARQVDVKKKNCTKQKQTNLIQHFDSLWKPPKKFISKGTLVAKYSQDVKPLIDLYLDEVVGSKNSEDGVDAESEGLHGPSEPQLNLIGINPNNANITVDIIREMISERRPNVKLPESLTKYAAIVALHRYICPPPPGGIYPHAFTLPASAIPAPYHRYLTLQGLRYGLHHFCPAIFIPSVQLRPVVISLYKKYVQEVIPRAVVFEGVHYFIQRSGSRADNQQVA</sequence>
<protein>
    <submittedName>
        <fullName evidence="2">Uncharacterized protein</fullName>
    </submittedName>
</protein>
<evidence type="ECO:0000256" key="1">
    <source>
        <dbReference type="SAM" id="MobiDB-lite"/>
    </source>
</evidence>
<feature type="region of interest" description="Disordered" evidence="1">
    <location>
        <begin position="1"/>
        <end position="73"/>
    </location>
</feature>